<organism evidence="1 2">
    <name type="scientific">Flavobacterium qiangtangense</name>
    <dbReference type="NCBI Taxonomy" id="1442595"/>
    <lineage>
        <taxon>Bacteria</taxon>
        <taxon>Pseudomonadati</taxon>
        <taxon>Bacteroidota</taxon>
        <taxon>Flavobacteriia</taxon>
        <taxon>Flavobacteriales</taxon>
        <taxon>Flavobacteriaceae</taxon>
        <taxon>Flavobacterium</taxon>
    </lineage>
</organism>
<gene>
    <name evidence="1" type="ORF">ACFPVY_13025</name>
</gene>
<evidence type="ECO:0000313" key="2">
    <source>
        <dbReference type="Proteomes" id="UP001596287"/>
    </source>
</evidence>
<keyword evidence="2" id="KW-1185">Reference proteome</keyword>
<dbReference type="EMBL" id="JBHSQB010000009">
    <property type="protein sequence ID" value="MFC6097572.1"/>
    <property type="molecule type" value="Genomic_DNA"/>
</dbReference>
<protein>
    <submittedName>
        <fullName evidence="1">3-oxoacyl-ACP synthase</fullName>
    </submittedName>
</protein>
<dbReference type="Proteomes" id="UP001596287">
    <property type="component" value="Unassembled WGS sequence"/>
</dbReference>
<proteinExistence type="predicted"/>
<reference evidence="2" key="1">
    <citation type="journal article" date="2019" name="Int. J. Syst. Evol. Microbiol.">
        <title>The Global Catalogue of Microorganisms (GCM) 10K type strain sequencing project: providing services to taxonomists for standard genome sequencing and annotation.</title>
        <authorList>
            <consortium name="The Broad Institute Genomics Platform"/>
            <consortium name="The Broad Institute Genome Sequencing Center for Infectious Disease"/>
            <person name="Wu L."/>
            <person name="Ma J."/>
        </authorList>
    </citation>
    <scope>NUCLEOTIDE SEQUENCE [LARGE SCALE GENOMIC DNA]</scope>
    <source>
        <strain evidence="2">CCUG 49679</strain>
    </source>
</reference>
<name>A0ABW1PRG0_9FLAO</name>
<evidence type="ECO:0000313" key="1">
    <source>
        <dbReference type="EMBL" id="MFC6097572.1"/>
    </source>
</evidence>
<dbReference type="RefSeq" id="WP_379792534.1">
    <property type="nucleotide sequence ID" value="NZ_JBHSQB010000009.1"/>
</dbReference>
<sequence length="207" mass="24224">MESKTYIQSYCKIEKNAIWLNGEKIFESDDLAFPEFAKEAYKHFEISYPKFFKMDSLSKIAFLASELIFKGKINPEIENDIALLFANKSSSLDTDFKYQESISDKKEYFPSPAVFVYTLANICMGEISIKNQLKSENCFFIFDTFNSEFMANYANILLKTEKSEKVLCAWTELYKEDYEVFMYLVSNENLGETLENTKENLENLYKK</sequence>
<comment type="caution">
    <text evidence="1">The sequence shown here is derived from an EMBL/GenBank/DDBJ whole genome shotgun (WGS) entry which is preliminary data.</text>
</comment>
<accession>A0ABW1PRG0</accession>